<dbReference type="Pfam" id="PF07596">
    <property type="entry name" value="SBP_bac_10"/>
    <property type="match status" value="1"/>
</dbReference>
<gene>
    <name evidence="3" type="ORF">I41_36420</name>
</gene>
<evidence type="ECO:0000313" key="3">
    <source>
        <dbReference type="EMBL" id="QDT74446.1"/>
    </source>
</evidence>
<feature type="domain" description="DUF1559" evidence="2">
    <location>
        <begin position="63"/>
        <end position="366"/>
    </location>
</feature>
<dbReference type="InterPro" id="IPR012902">
    <property type="entry name" value="N_methyl_site"/>
</dbReference>
<dbReference type="InterPro" id="IPR011453">
    <property type="entry name" value="DUF1559"/>
</dbReference>
<dbReference type="EMBL" id="CP036339">
    <property type="protein sequence ID" value="QDT74446.1"/>
    <property type="molecule type" value="Genomic_DNA"/>
</dbReference>
<reference evidence="3 4" key="1">
    <citation type="submission" date="2019-02" db="EMBL/GenBank/DDBJ databases">
        <title>Deep-cultivation of Planctomycetes and their phenomic and genomic characterization uncovers novel biology.</title>
        <authorList>
            <person name="Wiegand S."/>
            <person name="Jogler M."/>
            <person name="Boedeker C."/>
            <person name="Pinto D."/>
            <person name="Vollmers J."/>
            <person name="Rivas-Marin E."/>
            <person name="Kohn T."/>
            <person name="Peeters S.H."/>
            <person name="Heuer A."/>
            <person name="Rast P."/>
            <person name="Oberbeckmann S."/>
            <person name="Bunk B."/>
            <person name="Jeske O."/>
            <person name="Meyerdierks A."/>
            <person name="Storesund J.E."/>
            <person name="Kallscheuer N."/>
            <person name="Luecker S."/>
            <person name="Lage O.M."/>
            <person name="Pohl T."/>
            <person name="Merkel B.J."/>
            <person name="Hornburger P."/>
            <person name="Mueller R.-W."/>
            <person name="Bruemmer F."/>
            <person name="Labrenz M."/>
            <person name="Spormann A.M."/>
            <person name="Op den Camp H."/>
            <person name="Overmann J."/>
            <person name="Amann R."/>
            <person name="Jetten M.S.M."/>
            <person name="Mascher T."/>
            <person name="Medema M.H."/>
            <person name="Devos D.P."/>
            <person name="Kaster A.-K."/>
            <person name="Ovreas L."/>
            <person name="Rohde M."/>
            <person name="Galperin M.Y."/>
            <person name="Jogler C."/>
        </authorList>
    </citation>
    <scope>NUCLEOTIDE SEQUENCE [LARGE SCALE GENOMIC DNA]</scope>
    <source>
        <strain evidence="3 4">I41</strain>
    </source>
</reference>
<dbReference type="AlphaFoldDB" id="A0A517U1D4"/>
<sequence length="382" mass="41290">MSVSGAKCGQQAELQERKMESRVRGRCAEITCAHHRRGFTLVELLVVIAIIGVLVALLLPAVQAAREAGRRAQCLNNLKQFGLALQNYHSAKNTFPPSAVMKQHQTQVYASGNALLLPYFEQAALSSLYDQNVYWEKQKPGVAATVIAMFRCPSSSASNPLVDDALGKEVPTVGSTFGITEYAFCMGYTDAFCARQGIKPGTIPPSQQGMFNMAWGAAIRQITDGTSNTLAMGDASSDPRWKVCHLAKCDESSLKPAPSGDLPTAETGWIIGEPSSSPYLSKLGPRGSIHGCTVERMNKYPLTDTFLSLPQYIADYAKFGTLPNHYCAPSYEGGTHSASNFRSDHPGGCNFLMADSSVAFIEEGVEMNVYRAKSTISGDETF</sequence>
<dbReference type="InterPro" id="IPR045584">
    <property type="entry name" value="Pilin-like"/>
</dbReference>
<dbReference type="SUPFAM" id="SSF54523">
    <property type="entry name" value="Pili subunits"/>
    <property type="match status" value="1"/>
</dbReference>
<evidence type="ECO:0000256" key="1">
    <source>
        <dbReference type="SAM" id="Phobius"/>
    </source>
</evidence>
<proteinExistence type="predicted"/>
<organism evidence="3 4">
    <name type="scientific">Lacipirellula limnantheis</name>
    <dbReference type="NCBI Taxonomy" id="2528024"/>
    <lineage>
        <taxon>Bacteria</taxon>
        <taxon>Pseudomonadati</taxon>
        <taxon>Planctomycetota</taxon>
        <taxon>Planctomycetia</taxon>
        <taxon>Pirellulales</taxon>
        <taxon>Lacipirellulaceae</taxon>
        <taxon>Lacipirellula</taxon>
    </lineage>
</organism>
<feature type="transmembrane region" description="Helical" evidence="1">
    <location>
        <begin position="44"/>
        <end position="62"/>
    </location>
</feature>
<dbReference type="KEGG" id="llh:I41_36420"/>
<dbReference type="PROSITE" id="PS00409">
    <property type="entry name" value="PROKAR_NTER_METHYL"/>
    <property type="match status" value="1"/>
</dbReference>
<keyword evidence="1" id="KW-0812">Transmembrane</keyword>
<dbReference type="Pfam" id="PF07963">
    <property type="entry name" value="N_methyl"/>
    <property type="match status" value="1"/>
</dbReference>
<dbReference type="PANTHER" id="PTHR30093">
    <property type="entry name" value="GENERAL SECRETION PATHWAY PROTEIN G"/>
    <property type="match status" value="1"/>
</dbReference>
<dbReference type="Gene3D" id="3.30.700.10">
    <property type="entry name" value="Glycoprotein, Type 4 Pilin"/>
    <property type="match status" value="1"/>
</dbReference>
<dbReference type="NCBIfam" id="TIGR04294">
    <property type="entry name" value="pre_pil_HX9DG"/>
    <property type="match status" value="1"/>
</dbReference>
<keyword evidence="1" id="KW-0472">Membrane</keyword>
<accession>A0A517U1D4</accession>
<dbReference type="OrthoDB" id="255848at2"/>
<evidence type="ECO:0000313" key="4">
    <source>
        <dbReference type="Proteomes" id="UP000317909"/>
    </source>
</evidence>
<keyword evidence="1" id="KW-1133">Transmembrane helix</keyword>
<keyword evidence="4" id="KW-1185">Reference proteome</keyword>
<evidence type="ECO:0000259" key="2">
    <source>
        <dbReference type="Pfam" id="PF07596"/>
    </source>
</evidence>
<protein>
    <submittedName>
        <fullName evidence="3">Putative major pilin subunit</fullName>
    </submittedName>
</protein>
<dbReference type="NCBIfam" id="TIGR02532">
    <property type="entry name" value="IV_pilin_GFxxxE"/>
    <property type="match status" value="1"/>
</dbReference>
<name>A0A517U1D4_9BACT</name>
<dbReference type="PANTHER" id="PTHR30093:SF2">
    <property type="entry name" value="TYPE II SECRETION SYSTEM PROTEIN H"/>
    <property type="match status" value="1"/>
</dbReference>
<dbReference type="Proteomes" id="UP000317909">
    <property type="component" value="Chromosome"/>
</dbReference>
<dbReference type="InterPro" id="IPR027558">
    <property type="entry name" value="Pre_pil_HX9DG_C"/>
</dbReference>